<dbReference type="EC" id="2.7.13.3" evidence="3"/>
<evidence type="ECO:0000256" key="5">
    <source>
        <dbReference type="ARBA" id="ARBA00022553"/>
    </source>
</evidence>
<proteinExistence type="predicted"/>
<keyword evidence="9 17" id="KW-0418">Kinase</keyword>
<protein>
    <recommendedName>
        <fullName evidence="3">histidine kinase</fullName>
        <ecNumber evidence="3">2.7.13.3</ecNumber>
    </recommendedName>
</protein>
<dbReference type="RefSeq" id="WP_302040134.1">
    <property type="nucleotide sequence ID" value="NZ_JAUKPO010000018.1"/>
</dbReference>
<dbReference type="PRINTS" id="PR00344">
    <property type="entry name" value="BCTRLSENSOR"/>
</dbReference>
<dbReference type="InterPro" id="IPR005467">
    <property type="entry name" value="His_kinase_dom"/>
</dbReference>
<keyword evidence="12" id="KW-0902">Two-component regulatory system</keyword>
<dbReference type="InterPro" id="IPR050398">
    <property type="entry name" value="HssS/ArlS-like"/>
</dbReference>
<dbReference type="SUPFAM" id="SSF55874">
    <property type="entry name" value="ATPase domain of HSP90 chaperone/DNA topoisomerase II/histidine kinase"/>
    <property type="match status" value="1"/>
</dbReference>
<evidence type="ECO:0000256" key="3">
    <source>
        <dbReference type="ARBA" id="ARBA00012438"/>
    </source>
</evidence>
<evidence type="ECO:0000256" key="8">
    <source>
        <dbReference type="ARBA" id="ARBA00022741"/>
    </source>
</evidence>
<dbReference type="CDD" id="cd06225">
    <property type="entry name" value="HAMP"/>
    <property type="match status" value="1"/>
</dbReference>
<dbReference type="Gene3D" id="6.10.340.10">
    <property type="match status" value="1"/>
</dbReference>
<keyword evidence="13 14" id="KW-0472">Membrane</keyword>
<evidence type="ECO:0000313" key="18">
    <source>
        <dbReference type="Proteomes" id="UP001168528"/>
    </source>
</evidence>
<evidence type="ECO:0000256" key="14">
    <source>
        <dbReference type="SAM" id="Phobius"/>
    </source>
</evidence>
<evidence type="ECO:0000256" key="1">
    <source>
        <dbReference type="ARBA" id="ARBA00000085"/>
    </source>
</evidence>
<evidence type="ECO:0000256" key="12">
    <source>
        <dbReference type="ARBA" id="ARBA00023012"/>
    </source>
</evidence>
<keyword evidence="8" id="KW-0547">Nucleotide-binding</keyword>
<dbReference type="InterPro" id="IPR004358">
    <property type="entry name" value="Sig_transdc_His_kin-like_C"/>
</dbReference>
<evidence type="ECO:0000256" key="7">
    <source>
        <dbReference type="ARBA" id="ARBA00022692"/>
    </source>
</evidence>
<keyword evidence="4" id="KW-1003">Cell membrane</keyword>
<dbReference type="SMART" id="SM00304">
    <property type="entry name" value="HAMP"/>
    <property type="match status" value="1"/>
</dbReference>
<dbReference type="InterPro" id="IPR036097">
    <property type="entry name" value="HisK_dim/P_sf"/>
</dbReference>
<dbReference type="GO" id="GO:0016301">
    <property type="term" value="F:kinase activity"/>
    <property type="evidence" value="ECO:0007669"/>
    <property type="project" value="UniProtKB-KW"/>
</dbReference>
<feature type="transmembrane region" description="Helical" evidence="14">
    <location>
        <begin position="155"/>
        <end position="175"/>
    </location>
</feature>
<dbReference type="SUPFAM" id="SSF158472">
    <property type="entry name" value="HAMP domain-like"/>
    <property type="match status" value="1"/>
</dbReference>
<dbReference type="InterPro" id="IPR003660">
    <property type="entry name" value="HAMP_dom"/>
</dbReference>
<dbReference type="Gene3D" id="3.30.565.10">
    <property type="entry name" value="Histidine kinase-like ATPase, C-terminal domain"/>
    <property type="match status" value="1"/>
</dbReference>
<dbReference type="InterPro" id="IPR003661">
    <property type="entry name" value="HisK_dim/P_dom"/>
</dbReference>
<evidence type="ECO:0000256" key="4">
    <source>
        <dbReference type="ARBA" id="ARBA00022475"/>
    </source>
</evidence>
<evidence type="ECO:0000256" key="11">
    <source>
        <dbReference type="ARBA" id="ARBA00022989"/>
    </source>
</evidence>
<dbReference type="Pfam" id="PF00672">
    <property type="entry name" value="HAMP"/>
    <property type="match status" value="1"/>
</dbReference>
<evidence type="ECO:0000256" key="6">
    <source>
        <dbReference type="ARBA" id="ARBA00022679"/>
    </source>
</evidence>
<keyword evidence="11 14" id="KW-1133">Transmembrane helix</keyword>
<evidence type="ECO:0000313" key="17">
    <source>
        <dbReference type="EMBL" id="MDO1449332.1"/>
    </source>
</evidence>
<dbReference type="Pfam" id="PF02518">
    <property type="entry name" value="HATPase_c"/>
    <property type="match status" value="1"/>
</dbReference>
<dbReference type="PROSITE" id="PS50885">
    <property type="entry name" value="HAMP"/>
    <property type="match status" value="1"/>
</dbReference>
<keyword evidence="5" id="KW-0597">Phosphoprotein</keyword>
<evidence type="ECO:0000256" key="9">
    <source>
        <dbReference type="ARBA" id="ARBA00022777"/>
    </source>
</evidence>
<comment type="caution">
    <text evidence="17">The sequence shown here is derived from an EMBL/GenBank/DDBJ whole genome shotgun (WGS) entry which is preliminary data.</text>
</comment>
<dbReference type="SMART" id="SM00387">
    <property type="entry name" value="HATPase_c"/>
    <property type="match status" value="1"/>
</dbReference>
<evidence type="ECO:0000259" key="15">
    <source>
        <dbReference type="PROSITE" id="PS50109"/>
    </source>
</evidence>
<evidence type="ECO:0000256" key="13">
    <source>
        <dbReference type="ARBA" id="ARBA00023136"/>
    </source>
</evidence>
<dbReference type="PANTHER" id="PTHR45528">
    <property type="entry name" value="SENSOR HISTIDINE KINASE CPXA"/>
    <property type="match status" value="1"/>
</dbReference>
<evidence type="ECO:0000259" key="16">
    <source>
        <dbReference type="PROSITE" id="PS50885"/>
    </source>
</evidence>
<accession>A0ABT8RB81</accession>
<feature type="domain" description="HAMP" evidence="16">
    <location>
        <begin position="176"/>
        <end position="229"/>
    </location>
</feature>
<sequence length="472" mass="53845">MNIQTKVTILFFFLTSMVILFLNGFIFLFANHYAFEDFYKRLETRVQIVRSIYSNKNSDSSRVVQNIRQQYLEKLPSEKEYYLPIPSGEQLMTSLPEELPKEFLADLRTNQKARYRQDNKFFAGTLYRSPTELTLVVVSATDPYGFQEMNHLKNILILGFGISILVVYWVGKVFSYQTFKPIREMIHNVQNITAQNLHLRLETNGGKDEVNMLGHTFNDMLTRLETAFEIQNNFVSNASHELRTPLTVIKGEAELALRQPGLTEAHLYSLEVIHRESEKLNQMITGLLGLAQTGFDGKKQNWEAIRTDELIWQVKESVDQLYPQNKIQVDFSKLPPEEDELKVHGNATLLKLAISNIVANACKYSYNQQVIISLQSTDKQVVVQVKDMGIGIPAQELRYVFEPFFRASNTSDFEGHGIGLPLSMNIIRLHKGSIQINTKEGKGTDISIVLPVAEPHVINQVAAQEIPVSQRS</sequence>
<dbReference type="SMART" id="SM00388">
    <property type="entry name" value="HisKA"/>
    <property type="match status" value="1"/>
</dbReference>
<name>A0ABT8RB81_9BACT</name>
<keyword evidence="18" id="KW-1185">Reference proteome</keyword>
<reference evidence="17" key="1">
    <citation type="submission" date="2023-07" db="EMBL/GenBank/DDBJ databases">
        <title>The genome sequence of Rhodocytophaga aerolata KACC 12507.</title>
        <authorList>
            <person name="Zhang X."/>
        </authorList>
    </citation>
    <scope>NUCLEOTIDE SEQUENCE</scope>
    <source>
        <strain evidence="17">KACC 12507</strain>
    </source>
</reference>
<dbReference type="PANTHER" id="PTHR45528:SF1">
    <property type="entry name" value="SENSOR HISTIDINE KINASE CPXA"/>
    <property type="match status" value="1"/>
</dbReference>
<dbReference type="Proteomes" id="UP001168528">
    <property type="component" value="Unassembled WGS sequence"/>
</dbReference>
<comment type="catalytic activity">
    <reaction evidence="1">
        <text>ATP + protein L-histidine = ADP + protein N-phospho-L-histidine.</text>
        <dbReference type="EC" id="2.7.13.3"/>
    </reaction>
</comment>
<evidence type="ECO:0000256" key="2">
    <source>
        <dbReference type="ARBA" id="ARBA00004651"/>
    </source>
</evidence>
<dbReference type="Pfam" id="PF00512">
    <property type="entry name" value="HisKA"/>
    <property type="match status" value="1"/>
</dbReference>
<dbReference type="PROSITE" id="PS50109">
    <property type="entry name" value="HIS_KIN"/>
    <property type="match status" value="1"/>
</dbReference>
<dbReference type="CDD" id="cd00082">
    <property type="entry name" value="HisKA"/>
    <property type="match status" value="1"/>
</dbReference>
<dbReference type="Gene3D" id="1.10.287.130">
    <property type="match status" value="1"/>
</dbReference>
<keyword evidence="10" id="KW-0067">ATP-binding</keyword>
<keyword evidence="6" id="KW-0808">Transferase</keyword>
<dbReference type="SUPFAM" id="SSF47384">
    <property type="entry name" value="Homodimeric domain of signal transducing histidine kinase"/>
    <property type="match status" value="1"/>
</dbReference>
<feature type="transmembrane region" description="Helical" evidence="14">
    <location>
        <begin position="7"/>
        <end position="30"/>
    </location>
</feature>
<keyword evidence="7 14" id="KW-0812">Transmembrane</keyword>
<gene>
    <name evidence="17" type="ORF">Q0590_23860</name>
</gene>
<dbReference type="InterPro" id="IPR036890">
    <property type="entry name" value="HATPase_C_sf"/>
</dbReference>
<comment type="subcellular location">
    <subcellularLocation>
        <location evidence="2">Cell membrane</location>
        <topology evidence="2">Multi-pass membrane protein</topology>
    </subcellularLocation>
</comment>
<dbReference type="InterPro" id="IPR003594">
    <property type="entry name" value="HATPase_dom"/>
</dbReference>
<dbReference type="EMBL" id="JAUKPO010000018">
    <property type="protein sequence ID" value="MDO1449332.1"/>
    <property type="molecule type" value="Genomic_DNA"/>
</dbReference>
<evidence type="ECO:0000256" key="10">
    <source>
        <dbReference type="ARBA" id="ARBA00022840"/>
    </source>
</evidence>
<feature type="domain" description="Histidine kinase" evidence="15">
    <location>
        <begin position="237"/>
        <end position="454"/>
    </location>
</feature>
<organism evidence="17 18">
    <name type="scientific">Rhodocytophaga aerolata</name>
    <dbReference type="NCBI Taxonomy" id="455078"/>
    <lineage>
        <taxon>Bacteria</taxon>
        <taxon>Pseudomonadati</taxon>
        <taxon>Bacteroidota</taxon>
        <taxon>Cytophagia</taxon>
        <taxon>Cytophagales</taxon>
        <taxon>Rhodocytophagaceae</taxon>
        <taxon>Rhodocytophaga</taxon>
    </lineage>
</organism>